<feature type="region of interest" description="Disordered" evidence="1">
    <location>
        <begin position="31"/>
        <end position="130"/>
    </location>
</feature>
<keyword evidence="3" id="KW-1185">Reference proteome</keyword>
<organism evidence="2 3">
    <name type="scientific">Frondihabitans sucicola</name>
    <dbReference type="NCBI Taxonomy" id="1268041"/>
    <lineage>
        <taxon>Bacteria</taxon>
        <taxon>Bacillati</taxon>
        <taxon>Actinomycetota</taxon>
        <taxon>Actinomycetes</taxon>
        <taxon>Micrococcales</taxon>
        <taxon>Microbacteriaceae</taxon>
        <taxon>Frondihabitans</taxon>
    </lineage>
</organism>
<name>A0ABN6XX44_9MICO</name>
<evidence type="ECO:0000313" key="2">
    <source>
        <dbReference type="EMBL" id="BDZ49558.1"/>
    </source>
</evidence>
<reference evidence="3" key="1">
    <citation type="journal article" date="2019" name="Int. J. Syst. Evol. Microbiol.">
        <title>The Global Catalogue of Microorganisms (GCM) 10K type strain sequencing project: providing services to taxonomists for standard genome sequencing and annotation.</title>
        <authorList>
            <consortium name="The Broad Institute Genomics Platform"/>
            <consortium name="The Broad Institute Genome Sequencing Center for Infectious Disease"/>
            <person name="Wu L."/>
            <person name="Ma J."/>
        </authorList>
    </citation>
    <scope>NUCLEOTIDE SEQUENCE [LARGE SCALE GENOMIC DNA]</scope>
    <source>
        <strain evidence="3">NBRC 108728</strain>
    </source>
</reference>
<sequence length="308" mass="32350">MLGAGRSESRGEDIARDRSDRVLGGLAHVEQHEVVAPLRSLDQAGFEVVGRDRRGLGGPGGDGRARSPSILRPRGPSSRRADEPALTPRSAESVDGHDSPEQRFAGTRDELEHLGRHDRPHGAAERAEHPDVGARFVPPVCGRLRVEIAVVDVAVVGRSVPEDTDLPVEPRHAPPDDGESAARGLVGDEIARVERVAAVEHDVVVVEDRGARGVEPERVHANGHVAVDGAHPVGGGAGLGRPDLIGPVEDLALKVGDVHSVVIDDSQDAHTALGEILDAGAAEAAGPDDEYAGVRDPRLTIETDLSQS</sequence>
<feature type="compositionally biased region" description="Basic and acidic residues" evidence="1">
    <location>
        <begin position="292"/>
        <end position="301"/>
    </location>
</feature>
<dbReference type="EMBL" id="AP027732">
    <property type="protein sequence ID" value="BDZ49558.1"/>
    <property type="molecule type" value="Genomic_DNA"/>
</dbReference>
<evidence type="ECO:0000256" key="1">
    <source>
        <dbReference type="SAM" id="MobiDB-lite"/>
    </source>
</evidence>
<feature type="region of interest" description="Disordered" evidence="1">
    <location>
        <begin position="162"/>
        <end position="182"/>
    </location>
</feature>
<evidence type="ECO:0000313" key="3">
    <source>
        <dbReference type="Proteomes" id="UP001321486"/>
    </source>
</evidence>
<feature type="compositionally biased region" description="Basic and acidic residues" evidence="1">
    <location>
        <begin position="92"/>
        <end position="130"/>
    </location>
</feature>
<dbReference type="Proteomes" id="UP001321486">
    <property type="component" value="Chromosome"/>
</dbReference>
<feature type="region of interest" description="Disordered" evidence="1">
    <location>
        <begin position="284"/>
        <end position="308"/>
    </location>
</feature>
<protein>
    <submittedName>
        <fullName evidence="2">Uncharacterized protein</fullName>
    </submittedName>
</protein>
<gene>
    <name evidence="2" type="ORF">GCM10025867_17990</name>
</gene>
<accession>A0ABN6XX44</accession>
<proteinExistence type="predicted"/>